<keyword evidence="3" id="KW-0349">Heme</keyword>
<accession>A0A9P5CZK4</accession>
<evidence type="ECO:0000256" key="5">
    <source>
        <dbReference type="ARBA" id="ARBA00023002"/>
    </source>
</evidence>
<name>A0A9P5CZK4_9HYPO</name>
<dbReference type="GO" id="GO:0004601">
    <property type="term" value="F:peroxidase activity"/>
    <property type="evidence" value="ECO:0007669"/>
    <property type="project" value="UniProtKB-KW"/>
</dbReference>
<proteinExistence type="inferred from homology"/>
<keyword evidence="6" id="KW-0408">Iron</keyword>
<keyword evidence="10" id="KW-1185">Reference proteome</keyword>
<evidence type="ECO:0000313" key="9">
    <source>
        <dbReference type="EMBL" id="KAF4120602.1"/>
    </source>
</evidence>
<dbReference type="SUPFAM" id="SSF47571">
    <property type="entry name" value="Cloroperoxidase"/>
    <property type="match status" value="1"/>
</dbReference>
<dbReference type="PANTHER" id="PTHR33577">
    <property type="entry name" value="STERIGMATOCYSTIN BIOSYNTHESIS PEROXIDASE STCC-RELATED"/>
    <property type="match status" value="1"/>
</dbReference>
<evidence type="ECO:0000256" key="6">
    <source>
        <dbReference type="ARBA" id="ARBA00023004"/>
    </source>
</evidence>
<sequence>MAKLLHQDIGAPGKLHENLLHLRNQKRLLFDPLTTPIEGKCAFSASNHFKPNNLSPVTLLLLACWREPMSCISDIFVTVNGSHSFQPPDFENGDQRGPCPGLNALANHGYISRDGIAGQKYNIPTTVAWEEPKTNGTVFGMSIELATVLSVMGTVGVGNPLSLDPGFSIGGKSTKVSNVLGNLLGLLGVPRGLEGSHNWIEGDSSNTRDDLYVTGDASTMNMDLFNEVDALFETTDALTMEDIGDRASRRLQDSISTNPYFYYGPYTGFVARNAGYLFSGRLLSNHSIEYPGGGHLTRDVFRSFWGVVTNSQGELEYKRGWERIPENWYRINIDYSLVELNVDLVIWTLKHPELASIGGNLGKVNTFAGVDIANITSGVLNAASLLEGNNLVCFTLNIVKTFVPNSLSGLFETLEKPLQLINDAVLDPLLDLDCPAFKDLEAGGTDIISGLLEKYPGASKSGYAL</sequence>
<evidence type="ECO:0000256" key="7">
    <source>
        <dbReference type="ARBA" id="ARBA00025795"/>
    </source>
</evidence>
<keyword evidence="5" id="KW-0560">Oxidoreductase</keyword>
<reference evidence="9" key="1">
    <citation type="submission" date="2020-03" db="EMBL/GenBank/DDBJ databases">
        <title>Site-based positive gene gene selection in Geosmithia morbida across the United States reveals a broad range of putative effectors and factors for local host and environmental adapation.</title>
        <authorList>
            <person name="Onufrak A."/>
            <person name="Murdoch R.W."/>
            <person name="Gazis R."/>
            <person name="Huff M."/>
            <person name="Staton M."/>
            <person name="Klingeman W."/>
            <person name="Hadziabdic D."/>
        </authorList>
    </citation>
    <scope>NUCLEOTIDE SEQUENCE</scope>
    <source>
        <strain evidence="9">1262</strain>
    </source>
</reference>
<evidence type="ECO:0000256" key="3">
    <source>
        <dbReference type="ARBA" id="ARBA00022617"/>
    </source>
</evidence>
<dbReference type="InterPro" id="IPR036851">
    <property type="entry name" value="Chloroperoxidase-like_sf"/>
</dbReference>
<dbReference type="Gene3D" id="1.10.489.10">
    <property type="entry name" value="Chloroperoxidase-like"/>
    <property type="match status" value="1"/>
</dbReference>
<gene>
    <name evidence="9" type="ORF">GMORB2_2605</name>
</gene>
<dbReference type="EMBL" id="JAANYQ010000015">
    <property type="protein sequence ID" value="KAF4120602.1"/>
    <property type="molecule type" value="Genomic_DNA"/>
</dbReference>
<keyword evidence="4" id="KW-0479">Metal-binding</keyword>
<dbReference type="InterPro" id="IPR000028">
    <property type="entry name" value="Chloroperoxidase"/>
</dbReference>
<dbReference type="PANTHER" id="PTHR33577:SF16">
    <property type="entry name" value="HEME HALOPEROXIDASE FAMILY PROFILE DOMAIN-CONTAINING PROTEIN"/>
    <property type="match status" value="1"/>
</dbReference>
<protein>
    <submittedName>
        <fullName evidence="9">Peroxidase, family 2</fullName>
    </submittedName>
</protein>
<dbReference type="OrthoDB" id="407298at2759"/>
<evidence type="ECO:0000313" key="10">
    <source>
        <dbReference type="Proteomes" id="UP000749293"/>
    </source>
</evidence>
<comment type="caution">
    <text evidence="9">The sequence shown here is derived from an EMBL/GenBank/DDBJ whole genome shotgun (WGS) entry which is preliminary data.</text>
</comment>
<dbReference type="GeneID" id="55968835"/>
<evidence type="ECO:0000256" key="2">
    <source>
        <dbReference type="ARBA" id="ARBA00022559"/>
    </source>
</evidence>
<comment type="cofactor">
    <cofactor evidence="1">
        <name>heme b</name>
        <dbReference type="ChEBI" id="CHEBI:60344"/>
    </cofactor>
</comment>
<evidence type="ECO:0000256" key="1">
    <source>
        <dbReference type="ARBA" id="ARBA00001970"/>
    </source>
</evidence>
<evidence type="ECO:0000259" key="8">
    <source>
        <dbReference type="PROSITE" id="PS51405"/>
    </source>
</evidence>
<evidence type="ECO:0000256" key="4">
    <source>
        <dbReference type="ARBA" id="ARBA00022723"/>
    </source>
</evidence>
<dbReference type="RefSeq" id="XP_035319254.1">
    <property type="nucleotide sequence ID" value="XM_035464584.1"/>
</dbReference>
<organism evidence="9 10">
    <name type="scientific">Geosmithia morbida</name>
    <dbReference type="NCBI Taxonomy" id="1094350"/>
    <lineage>
        <taxon>Eukaryota</taxon>
        <taxon>Fungi</taxon>
        <taxon>Dikarya</taxon>
        <taxon>Ascomycota</taxon>
        <taxon>Pezizomycotina</taxon>
        <taxon>Sordariomycetes</taxon>
        <taxon>Hypocreomycetidae</taxon>
        <taxon>Hypocreales</taxon>
        <taxon>Bionectriaceae</taxon>
        <taxon>Geosmithia</taxon>
    </lineage>
</organism>
<dbReference type="AlphaFoldDB" id="A0A9P5CZK4"/>
<dbReference type="Pfam" id="PF01328">
    <property type="entry name" value="Peroxidase_2"/>
    <property type="match status" value="1"/>
</dbReference>
<comment type="similarity">
    <text evidence="7">Belongs to the chloroperoxidase family.</text>
</comment>
<dbReference type="GO" id="GO:0046872">
    <property type="term" value="F:metal ion binding"/>
    <property type="evidence" value="ECO:0007669"/>
    <property type="project" value="UniProtKB-KW"/>
</dbReference>
<dbReference type="PROSITE" id="PS51405">
    <property type="entry name" value="HEME_HALOPEROXIDASE"/>
    <property type="match status" value="1"/>
</dbReference>
<dbReference type="Proteomes" id="UP000749293">
    <property type="component" value="Unassembled WGS sequence"/>
</dbReference>
<feature type="domain" description="Heme haloperoxidase family profile" evidence="8">
    <location>
        <begin position="81"/>
        <end position="342"/>
    </location>
</feature>
<keyword evidence="2 9" id="KW-0575">Peroxidase</keyword>